<evidence type="ECO:0000313" key="10">
    <source>
        <dbReference type="EMBL" id="PHL19937.1"/>
    </source>
</evidence>
<evidence type="ECO:0000256" key="2">
    <source>
        <dbReference type="ARBA" id="ARBA00008540"/>
    </source>
</evidence>
<comment type="similarity">
    <text evidence="2 9">Belongs to the branched chain amino acid transporter family.</text>
</comment>
<sequence length="97" mass="10822">YPLAMTLILLVLVGPLFKQRTAVYRMTTYFTLIASIFDGLNACPESIKQTPIVQNILHAAESYLPFFKLGMGWIVPAVIGFVIGLIWSFAKKEEVAD</sequence>
<comment type="caution">
    <text evidence="9">Lacks conserved residue(s) required for the propagation of feature annotation.</text>
</comment>
<dbReference type="InterPro" id="IPR004685">
    <property type="entry name" value="Brnchd-chn_aa_trnsp_Livcs"/>
</dbReference>
<evidence type="ECO:0000256" key="1">
    <source>
        <dbReference type="ARBA" id="ARBA00004651"/>
    </source>
</evidence>
<evidence type="ECO:0000256" key="3">
    <source>
        <dbReference type="ARBA" id="ARBA00022448"/>
    </source>
</evidence>
<evidence type="ECO:0000256" key="9">
    <source>
        <dbReference type="RuleBase" id="RU362122"/>
    </source>
</evidence>
<feature type="transmembrane region" description="Helical" evidence="9">
    <location>
        <begin position="71"/>
        <end position="90"/>
    </location>
</feature>
<evidence type="ECO:0000256" key="7">
    <source>
        <dbReference type="ARBA" id="ARBA00022989"/>
    </source>
</evidence>
<evidence type="ECO:0000256" key="4">
    <source>
        <dbReference type="ARBA" id="ARBA00022475"/>
    </source>
</evidence>
<dbReference type="GO" id="GO:0005304">
    <property type="term" value="F:L-valine transmembrane transporter activity"/>
    <property type="evidence" value="ECO:0007669"/>
    <property type="project" value="TreeGrafter"/>
</dbReference>
<name>A0A2G0E635_ENTFC</name>
<dbReference type="EMBL" id="PCGC01000572">
    <property type="protein sequence ID" value="PHL19937.1"/>
    <property type="molecule type" value="Genomic_DNA"/>
</dbReference>
<dbReference type="GO" id="GO:0015188">
    <property type="term" value="F:L-isoleucine transmembrane transporter activity"/>
    <property type="evidence" value="ECO:0007669"/>
    <property type="project" value="TreeGrafter"/>
</dbReference>
<keyword evidence="6 9" id="KW-0029">Amino-acid transport</keyword>
<comment type="function">
    <text evidence="9">Component of the transport system for branched-chain amino acids.</text>
</comment>
<evidence type="ECO:0000256" key="6">
    <source>
        <dbReference type="ARBA" id="ARBA00022970"/>
    </source>
</evidence>
<proteinExistence type="inferred from homology"/>
<accession>A0A2G0E635</accession>
<dbReference type="GO" id="GO:0015818">
    <property type="term" value="P:isoleucine transport"/>
    <property type="evidence" value="ECO:0007669"/>
    <property type="project" value="TreeGrafter"/>
</dbReference>
<keyword evidence="7 9" id="KW-1133">Transmembrane helix</keyword>
<keyword evidence="8 9" id="KW-0472">Membrane</keyword>
<reference evidence="10 11" key="1">
    <citation type="submission" date="2017-10" db="EMBL/GenBank/DDBJ databases">
        <title>Draft genomes of the Enterococcus faecium isolated from human feces before and after Helicobacter pylori eradication therapy.</title>
        <authorList>
            <person name="Prianichniikov N.A."/>
            <person name="Glushchenko O.E."/>
            <person name="Malakhova M.V."/>
        </authorList>
    </citation>
    <scope>NUCLEOTIDE SEQUENCE [LARGE SCALE GENOMIC DNA]</scope>
    <source>
        <strain evidence="10 11">Hp_5-7</strain>
    </source>
</reference>
<comment type="caution">
    <text evidence="10">The sequence shown here is derived from an EMBL/GenBank/DDBJ whole genome shotgun (WGS) entry which is preliminary data.</text>
</comment>
<evidence type="ECO:0000256" key="8">
    <source>
        <dbReference type="ARBA" id="ARBA00023136"/>
    </source>
</evidence>
<dbReference type="GO" id="GO:0015820">
    <property type="term" value="P:L-leucine transport"/>
    <property type="evidence" value="ECO:0007669"/>
    <property type="project" value="TreeGrafter"/>
</dbReference>
<dbReference type="AlphaFoldDB" id="A0A2G0E635"/>
<dbReference type="Pfam" id="PF05525">
    <property type="entry name" value="Branch_AA_trans"/>
    <property type="match status" value="1"/>
</dbReference>
<evidence type="ECO:0000313" key="11">
    <source>
        <dbReference type="Proteomes" id="UP000224303"/>
    </source>
</evidence>
<dbReference type="PANTHER" id="PTHR30588:SF0">
    <property type="entry name" value="BRANCHED-CHAIN AMINO ACID PERMEASE BRNQ"/>
    <property type="match status" value="1"/>
</dbReference>
<comment type="subcellular location">
    <subcellularLocation>
        <location evidence="1 9">Cell membrane</location>
        <topology evidence="1 9">Multi-pass membrane protein</topology>
    </subcellularLocation>
</comment>
<keyword evidence="5 9" id="KW-0812">Transmembrane</keyword>
<dbReference type="Proteomes" id="UP000224303">
    <property type="component" value="Unassembled WGS sequence"/>
</dbReference>
<feature type="non-terminal residue" evidence="10">
    <location>
        <position position="1"/>
    </location>
</feature>
<dbReference type="GO" id="GO:0015190">
    <property type="term" value="F:L-leucine transmembrane transporter activity"/>
    <property type="evidence" value="ECO:0007669"/>
    <property type="project" value="TreeGrafter"/>
</dbReference>
<dbReference type="PANTHER" id="PTHR30588">
    <property type="entry name" value="BRANCHED-CHAIN AMINO ACID TRANSPORT SYSTEM 2 CARRIER PROTEIN"/>
    <property type="match status" value="1"/>
</dbReference>
<keyword evidence="3 9" id="KW-0813">Transport</keyword>
<organism evidence="10 11">
    <name type="scientific">Enterococcus faecium</name>
    <name type="common">Streptococcus faecium</name>
    <dbReference type="NCBI Taxonomy" id="1352"/>
    <lineage>
        <taxon>Bacteria</taxon>
        <taxon>Bacillati</taxon>
        <taxon>Bacillota</taxon>
        <taxon>Bacilli</taxon>
        <taxon>Lactobacillales</taxon>
        <taxon>Enterococcaceae</taxon>
        <taxon>Enterococcus</taxon>
    </lineage>
</organism>
<dbReference type="GO" id="GO:0005886">
    <property type="term" value="C:plasma membrane"/>
    <property type="evidence" value="ECO:0007669"/>
    <property type="project" value="UniProtKB-SubCell"/>
</dbReference>
<gene>
    <name evidence="10" type="ORF">CQR37_17415</name>
</gene>
<evidence type="ECO:0000256" key="5">
    <source>
        <dbReference type="ARBA" id="ARBA00022692"/>
    </source>
</evidence>
<protein>
    <recommendedName>
        <fullName evidence="9">Branched-chain amino acid transport system carrier protein</fullName>
    </recommendedName>
</protein>
<dbReference type="RefSeq" id="WP_172436937.1">
    <property type="nucleotide sequence ID" value="NZ_PCGC01000572.1"/>
</dbReference>
<keyword evidence="4" id="KW-1003">Cell membrane</keyword>